<dbReference type="Pfam" id="PF07729">
    <property type="entry name" value="FCD"/>
    <property type="match status" value="1"/>
</dbReference>
<dbReference type="PANTHER" id="PTHR43537">
    <property type="entry name" value="TRANSCRIPTIONAL REGULATOR, GNTR FAMILY"/>
    <property type="match status" value="1"/>
</dbReference>
<gene>
    <name evidence="6" type="ORF">RM844_26510</name>
</gene>
<proteinExistence type="predicted"/>
<feature type="domain" description="HTH gntR-type" evidence="5">
    <location>
        <begin position="20"/>
        <end position="88"/>
    </location>
</feature>
<evidence type="ECO:0000313" key="7">
    <source>
        <dbReference type="Proteomes" id="UP001183410"/>
    </source>
</evidence>
<dbReference type="PRINTS" id="PR00035">
    <property type="entry name" value="HTHGNTR"/>
</dbReference>
<dbReference type="EMBL" id="JAVREO010000020">
    <property type="protein sequence ID" value="MDT0269841.1"/>
    <property type="molecule type" value="Genomic_DNA"/>
</dbReference>
<protein>
    <submittedName>
        <fullName evidence="6">FadR/GntR family transcriptional regulator</fullName>
    </submittedName>
</protein>
<dbReference type="PROSITE" id="PS50949">
    <property type="entry name" value="HTH_GNTR"/>
    <property type="match status" value="1"/>
</dbReference>
<keyword evidence="1" id="KW-0805">Transcription regulation</keyword>
<evidence type="ECO:0000256" key="2">
    <source>
        <dbReference type="ARBA" id="ARBA00023125"/>
    </source>
</evidence>
<dbReference type="RefSeq" id="WP_311669922.1">
    <property type="nucleotide sequence ID" value="NZ_JAVREO010000020.1"/>
</dbReference>
<name>A0ABU2JYL0_9ACTN</name>
<evidence type="ECO:0000256" key="3">
    <source>
        <dbReference type="ARBA" id="ARBA00023163"/>
    </source>
</evidence>
<accession>A0ABU2JYL0</accession>
<feature type="region of interest" description="Disordered" evidence="4">
    <location>
        <begin position="237"/>
        <end position="259"/>
    </location>
</feature>
<reference evidence="7" key="1">
    <citation type="submission" date="2023-07" db="EMBL/GenBank/DDBJ databases">
        <title>30 novel species of actinomycetes from the DSMZ collection.</title>
        <authorList>
            <person name="Nouioui I."/>
        </authorList>
    </citation>
    <scope>NUCLEOTIDE SEQUENCE [LARGE SCALE GENOMIC DNA]</scope>
    <source>
        <strain evidence="7">DSM 44915</strain>
    </source>
</reference>
<evidence type="ECO:0000256" key="1">
    <source>
        <dbReference type="ARBA" id="ARBA00023015"/>
    </source>
</evidence>
<evidence type="ECO:0000256" key="4">
    <source>
        <dbReference type="SAM" id="MobiDB-lite"/>
    </source>
</evidence>
<dbReference type="SMART" id="SM00345">
    <property type="entry name" value="HTH_GNTR"/>
    <property type="match status" value="1"/>
</dbReference>
<dbReference type="SMART" id="SM00895">
    <property type="entry name" value="FCD"/>
    <property type="match status" value="1"/>
</dbReference>
<organism evidence="6 7">
    <name type="scientific">Streptomyces chisholmiae</name>
    <dbReference type="NCBI Taxonomy" id="3075540"/>
    <lineage>
        <taxon>Bacteria</taxon>
        <taxon>Bacillati</taxon>
        <taxon>Actinomycetota</taxon>
        <taxon>Actinomycetes</taxon>
        <taxon>Kitasatosporales</taxon>
        <taxon>Streptomycetaceae</taxon>
        <taxon>Streptomyces</taxon>
    </lineage>
</organism>
<dbReference type="Gene3D" id="1.20.120.530">
    <property type="entry name" value="GntR ligand-binding domain-like"/>
    <property type="match status" value="1"/>
</dbReference>
<dbReference type="CDD" id="cd07377">
    <property type="entry name" value="WHTH_GntR"/>
    <property type="match status" value="1"/>
</dbReference>
<sequence length="259" mass="28187">MASNDGTVRTARGFRQVSSERISRRVVQQFQQMMREGELRHGDKLPAERELAEQFSVSRNSVREALRQLDLLGLVESRHGEGTFVRQPTASQLMAPFQAVIELSSPAVDSVMEFRMAFEPGVASLAAANLTVEGQEHLTAALLAFERAVEEGGPVETVDSDFHLAVARATRNTTVLAVHTAVYELLRDMRTRLDRSSYHPHDKTVAGHRAVYDAVVARDPELAGRVMRAHLVDVAGDLRDPAPDGDGAPPPSGAGTAAE</sequence>
<dbReference type="SUPFAM" id="SSF48008">
    <property type="entry name" value="GntR ligand-binding domain-like"/>
    <property type="match status" value="1"/>
</dbReference>
<evidence type="ECO:0000313" key="6">
    <source>
        <dbReference type="EMBL" id="MDT0269841.1"/>
    </source>
</evidence>
<dbReference type="Gene3D" id="1.10.10.10">
    <property type="entry name" value="Winged helix-like DNA-binding domain superfamily/Winged helix DNA-binding domain"/>
    <property type="match status" value="1"/>
</dbReference>
<dbReference type="InterPro" id="IPR036390">
    <property type="entry name" value="WH_DNA-bd_sf"/>
</dbReference>
<dbReference type="PANTHER" id="PTHR43537:SF5">
    <property type="entry name" value="UXU OPERON TRANSCRIPTIONAL REGULATOR"/>
    <property type="match status" value="1"/>
</dbReference>
<dbReference type="SUPFAM" id="SSF46785">
    <property type="entry name" value="Winged helix' DNA-binding domain"/>
    <property type="match status" value="1"/>
</dbReference>
<dbReference type="Proteomes" id="UP001183410">
    <property type="component" value="Unassembled WGS sequence"/>
</dbReference>
<dbReference type="InterPro" id="IPR008920">
    <property type="entry name" value="TF_FadR/GntR_C"/>
</dbReference>
<keyword evidence="3" id="KW-0804">Transcription</keyword>
<keyword evidence="7" id="KW-1185">Reference proteome</keyword>
<dbReference type="InterPro" id="IPR000524">
    <property type="entry name" value="Tscrpt_reg_HTH_GntR"/>
</dbReference>
<dbReference type="InterPro" id="IPR036388">
    <property type="entry name" value="WH-like_DNA-bd_sf"/>
</dbReference>
<comment type="caution">
    <text evidence="6">The sequence shown here is derived from an EMBL/GenBank/DDBJ whole genome shotgun (WGS) entry which is preliminary data.</text>
</comment>
<keyword evidence="2" id="KW-0238">DNA-binding</keyword>
<dbReference type="InterPro" id="IPR011711">
    <property type="entry name" value="GntR_C"/>
</dbReference>
<dbReference type="Pfam" id="PF00392">
    <property type="entry name" value="GntR"/>
    <property type="match status" value="1"/>
</dbReference>
<evidence type="ECO:0000259" key="5">
    <source>
        <dbReference type="PROSITE" id="PS50949"/>
    </source>
</evidence>